<dbReference type="SUPFAM" id="SSF53474">
    <property type="entry name" value="alpha/beta-Hydrolases"/>
    <property type="match status" value="1"/>
</dbReference>
<gene>
    <name evidence="4" type="ORF">SPSK_00482</name>
</gene>
<protein>
    <recommendedName>
        <fullName evidence="3">AB hydrolase-1 domain-containing protein</fullName>
    </recommendedName>
</protein>
<proteinExistence type="inferred from homology"/>
<dbReference type="AlphaFoldDB" id="A0A0F2LR14"/>
<dbReference type="InterPro" id="IPR051601">
    <property type="entry name" value="Serine_prot/Carboxylest_S33"/>
</dbReference>
<dbReference type="InterPro" id="IPR029058">
    <property type="entry name" value="AB_hydrolase_fold"/>
</dbReference>
<reference evidence="4 5" key="1">
    <citation type="journal article" date="2014" name="BMC Genomics">
        <title>Comparative genomics of the major fungal agents of human and animal Sporotrichosis: Sporothrix schenckii and Sporothrix brasiliensis.</title>
        <authorList>
            <person name="Teixeira M.M."/>
            <person name="de Almeida L.G."/>
            <person name="Kubitschek-Barreira P."/>
            <person name="Alves F.L."/>
            <person name="Kioshima E.S."/>
            <person name="Abadio A.K."/>
            <person name="Fernandes L."/>
            <person name="Derengowski L.S."/>
            <person name="Ferreira K.S."/>
            <person name="Souza R.C."/>
            <person name="Ruiz J.C."/>
            <person name="de Andrade N.C."/>
            <person name="Paes H.C."/>
            <person name="Nicola A.M."/>
            <person name="Albuquerque P."/>
            <person name="Gerber A.L."/>
            <person name="Martins V.P."/>
            <person name="Peconick L.D."/>
            <person name="Neto A.V."/>
            <person name="Chaucanez C.B."/>
            <person name="Silva P.A."/>
            <person name="Cunha O.L."/>
            <person name="de Oliveira F.F."/>
            <person name="dos Santos T.C."/>
            <person name="Barros A.L."/>
            <person name="Soares M.A."/>
            <person name="de Oliveira L.M."/>
            <person name="Marini M.M."/>
            <person name="Villalobos-Duno H."/>
            <person name="Cunha M.M."/>
            <person name="de Hoog S."/>
            <person name="da Silveira J.F."/>
            <person name="Henrissat B."/>
            <person name="Nino-Vega G.A."/>
            <person name="Cisalpino P.S."/>
            <person name="Mora-Montes H.M."/>
            <person name="Almeida S.R."/>
            <person name="Stajich J.E."/>
            <person name="Lopes-Bezerra L.M."/>
            <person name="Vasconcelos A.T."/>
            <person name="Felipe M.S."/>
        </authorList>
    </citation>
    <scope>NUCLEOTIDE SEQUENCE [LARGE SCALE GENOMIC DNA]</scope>
    <source>
        <strain evidence="4 5">1099-18</strain>
    </source>
</reference>
<dbReference type="PANTHER" id="PTHR43248">
    <property type="entry name" value="2-SUCCINYL-6-HYDROXY-2,4-CYCLOHEXADIENE-1-CARBOXYLATE SYNTHASE"/>
    <property type="match status" value="1"/>
</dbReference>
<dbReference type="Proteomes" id="UP000033710">
    <property type="component" value="Unassembled WGS sequence"/>
</dbReference>
<organism evidence="4 5">
    <name type="scientific">Sporothrix schenckii 1099-18</name>
    <dbReference type="NCBI Taxonomy" id="1397361"/>
    <lineage>
        <taxon>Eukaryota</taxon>
        <taxon>Fungi</taxon>
        <taxon>Dikarya</taxon>
        <taxon>Ascomycota</taxon>
        <taxon>Pezizomycotina</taxon>
        <taxon>Sordariomycetes</taxon>
        <taxon>Sordariomycetidae</taxon>
        <taxon>Ophiostomatales</taxon>
        <taxon>Ophiostomataceae</taxon>
        <taxon>Sporothrix</taxon>
    </lineage>
</organism>
<comment type="similarity">
    <text evidence="1">Belongs to the peptidase S33 family.</text>
</comment>
<evidence type="ECO:0000256" key="2">
    <source>
        <dbReference type="ARBA" id="ARBA00022801"/>
    </source>
</evidence>
<dbReference type="RefSeq" id="XP_016582649.1">
    <property type="nucleotide sequence ID" value="XM_016727450.1"/>
</dbReference>
<evidence type="ECO:0000259" key="3">
    <source>
        <dbReference type="Pfam" id="PF00561"/>
    </source>
</evidence>
<dbReference type="Pfam" id="PF00561">
    <property type="entry name" value="Abhydrolase_1"/>
    <property type="match status" value="1"/>
</dbReference>
<name>A0A0F2LR14_SPOSC</name>
<dbReference type="OrthoDB" id="1898734at2759"/>
<dbReference type="InterPro" id="IPR000073">
    <property type="entry name" value="AB_hydrolase_1"/>
</dbReference>
<dbReference type="PANTHER" id="PTHR43248:SF2">
    <property type="entry name" value="PROLYL AMINOPEPTIDASE"/>
    <property type="match status" value="1"/>
</dbReference>
<comment type="caution">
    <text evidence="4">The sequence shown here is derived from an EMBL/GenBank/DDBJ whole genome shotgun (WGS) entry which is preliminary data.</text>
</comment>
<sequence length="613" mass="69979">MQFLARLVLMGVLKRQPVDDPRPKIDTLVRASLYTRSKLHVKKYRRHLRKMADTEYKSPTDKALQEAKRLVHPARLISSILDHDKIFFYNQLEYKVPLKHHGNGDQITVTVRVVLGTYDADAAIRIKQPAERKVHLDSQKPIAVYLVGGPGSDNPHTNNPKMTKFYLDKGFQVLFMDYRGTGSSTPQRADHLNDSLLPSGNAYVVGKEPSLENLTSDEQAEQLSWYRQDNIVRDLEAVRKSLFTESGIKSARKWTLVGQSYGGWVSFTYLSFYPEALHMVLLTGGIPPVGQSPKKVYEHTYDSVVKACDVFYETYPDHVKNVRVILKVIHDGNGKDKDGTKLRIAMPGGGDLTPERFLCLGRTLGTTDGNDKVNNALNKFMEDIDARRPIRNDTLLQVESWLRFEERPLYAILQEPIYTESPNTPSAWAAQAAGEQRLKNEYWWLQERAFDCVFSPETDKDKKFAEEHFDGKKIYMSAEHVYPFHYDQFKSLRPLKKAAEILAEKIDWPPLYDILQLRMNKVPISSLSYETDMFVDWQLSQLTVEMMDAKYIGNAHNAELKHTAVKDKPDIVLDCVWENLGKLAKRLVNREVGDEELKSASSVISVLKDVAAN</sequence>
<evidence type="ECO:0000313" key="4">
    <source>
        <dbReference type="EMBL" id="KJR79973.1"/>
    </source>
</evidence>
<accession>A0A0F2LR14</accession>
<dbReference type="KEGG" id="ssck:SPSK_00482"/>
<feature type="domain" description="AB hydrolase-1" evidence="3">
    <location>
        <begin position="166"/>
        <end position="316"/>
    </location>
</feature>
<dbReference type="EMBL" id="AXCR01000012">
    <property type="protein sequence ID" value="KJR79973.1"/>
    <property type="molecule type" value="Genomic_DNA"/>
</dbReference>
<keyword evidence="2" id="KW-0378">Hydrolase</keyword>
<evidence type="ECO:0000313" key="5">
    <source>
        <dbReference type="Proteomes" id="UP000033710"/>
    </source>
</evidence>
<dbReference type="GeneID" id="27662727"/>
<evidence type="ECO:0000256" key="1">
    <source>
        <dbReference type="ARBA" id="ARBA00010088"/>
    </source>
</evidence>
<dbReference type="GO" id="GO:0016787">
    <property type="term" value="F:hydrolase activity"/>
    <property type="evidence" value="ECO:0007669"/>
    <property type="project" value="UniProtKB-KW"/>
</dbReference>
<dbReference type="Gene3D" id="3.40.50.1820">
    <property type="entry name" value="alpha/beta hydrolase"/>
    <property type="match status" value="1"/>
</dbReference>
<reference evidence="4 5" key="2">
    <citation type="journal article" date="2015" name="Eukaryot. Cell">
        <title>Asexual propagation of a virulent clone complex in a human and feline outbreak of sporotrichosis.</title>
        <authorList>
            <person name="Teixeira Mde M."/>
            <person name="Rodrigues A.M."/>
            <person name="Tsui C.K."/>
            <person name="de Almeida L.G."/>
            <person name="Van Diepeningen A.D."/>
            <person name="van den Ende B.G."/>
            <person name="Fernandes G.F."/>
            <person name="Kano R."/>
            <person name="Hamelin R.C."/>
            <person name="Lopes-Bezerra L.M."/>
            <person name="Vasconcelos A.T."/>
            <person name="de Hoog S."/>
            <person name="de Camargo Z.P."/>
            <person name="Felipe M.S."/>
        </authorList>
    </citation>
    <scope>NUCLEOTIDE SEQUENCE [LARGE SCALE GENOMIC DNA]</scope>
    <source>
        <strain evidence="4 5">1099-18</strain>
    </source>
</reference>
<dbReference type="VEuPathDB" id="FungiDB:SPSK_00482"/>